<comment type="similarity">
    <text evidence="3">Belongs to the sirtuin family. Class III subfamily.</text>
</comment>
<feature type="binding site" evidence="3">
    <location>
        <position position="59"/>
    </location>
    <ligand>
        <name>substrate</name>
    </ligand>
</feature>
<sequence length="233" mass="25786">MPRYQSIVVLTGAGISAESGIRTFRASDGLWENHPVEEVATPEGYYRNPALVQSFYNGRRQQLSEVVCNDAHKALSDFEKAFDGDFLLVTQNVDDLHSRAGSQNLIHMHGELYKARCQDTEQVFDWHEDLTTQTLCPCCKQAGNLRPNIVWFGEMPLEMNRIYEALSQCDLFVSIGTSGNVYPAAGFFAEAKAAGAETVELNLEPGSNASQFDRSLTGHATELVPDFFNALLG</sequence>
<comment type="catalytic activity">
    <reaction evidence="3">
        <text>N(6)-acetyl-L-lysyl-[protein] + NAD(+) + H2O = 2''-O-acetyl-ADP-D-ribose + nicotinamide + L-lysyl-[protein]</text>
        <dbReference type="Rhea" id="RHEA:43636"/>
        <dbReference type="Rhea" id="RHEA-COMP:9752"/>
        <dbReference type="Rhea" id="RHEA-COMP:10731"/>
        <dbReference type="ChEBI" id="CHEBI:15377"/>
        <dbReference type="ChEBI" id="CHEBI:17154"/>
        <dbReference type="ChEBI" id="CHEBI:29969"/>
        <dbReference type="ChEBI" id="CHEBI:57540"/>
        <dbReference type="ChEBI" id="CHEBI:61930"/>
        <dbReference type="ChEBI" id="CHEBI:83767"/>
        <dbReference type="EC" id="2.3.1.286"/>
    </reaction>
</comment>
<comment type="subcellular location">
    <subcellularLocation>
        <location evidence="3">Cytoplasm</location>
    </subcellularLocation>
</comment>
<dbReference type="InterPro" id="IPR050134">
    <property type="entry name" value="NAD-dep_sirtuin_deacylases"/>
</dbReference>
<keyword evidence="3" id="KW-0963">Cytoplasm</keyword>
<reference evidence="6 7" key="1">
    <citation type="submission" date="2014-06" db="EMBL/GenBank/DDBJ databases">
        <title>Whole Genome Sequences of Three Symbiotic Endozoicomonas Bacteria.</title>
        <authorList>
            <person name="Neave M.J."/>
            <person name="Apprill A."/>
            <person name="Voolstra C.R."/>
        </authorList>
    </citation>
    <scope>NUCLEOTIDE SEQUENCE [LARGE SCALE GENOMIC DNA]</scope>
    <source>
        <strain evidence="6 7">DSM 25634</strain>
    </source>
</reference>
<dbReference type="NCBIfam" id="NF001755">
    <property type="entry name" value="PRK00481.1-5"/>
    <property type="match status" value="1"/>
</dbReference>
<name>A0A081NH19_9GAMM</name>
<dbReference type="InterPro" id="IPR026591">
    <property type="entry name" value="Sirtuin_cat_small_dom_sf"/>
</dbReference>
<feature type="binding site" evidence="3">
    <location>
        <begin position="12"/>
        <end position="31"/>
    </location>
    <ligand>
        <name>NAD(+)</name>
        <dbReference type="ChEBI" id="CHEBI:57540"/>
    </ligand>
</feature>
<comment type="domain">
    <text evidence="3">2 residues (Tyr-56 and Arg-59) present in a large hydrophobic pocket are probably involved in substrate specificity. They are important for desuccinylation activity, but dispensable for deacetylation activity.</text>
</comment>
<dbReference type="GO" id="GO:0070403">
    <property type="term" value="F:NAD+ binding"/>
    <property type="evidence" value="ECO:0007669"/>
    <property type="project" value="UniProtKB-UniRule"/>
</dbReference>
<dbReference type="Gene3D" id="3.30.1600.10">
    <property type="entry name" value="SIR2/SIRT2 'Small Domain"/>
    <property type="match status" value="1"/>
</dbReference>
<proteinExistence type="inferred from homology"/>
<evidence type="ECO:0000259" key="5">
    <source>
        <dbReference type="PROSITE" id="PS50305"/>
    </source>
</evidence>
<protein>
    <recommendedName>
        <fullName evidence="3">NAD-dependent protein deacylase</fullName>
        <ecNumber evidence="3">2.3.1.286</ecNumber>
    </recommendedName>
    <alternativeName>
        <fullName evidence="3">Regulatory protein SIR2 homolog</fullName>
    </alternativeName>
</protein>
<dbReference type="InterPro" id="IPR029035">
    <property type="entry name" value="DHS-like_NAD/FAD-binding_dom"/>
</dbReference>
<dbReference type="Pfam" id="PF02146">
    <property type="entry name" value="SIR2"/>
    <property type="match status" value="1"/>
</dbReference>
<dbReference type="PROSITE" id="PS50305">
    <property type="entry name" value="SIRTUIN"/>
    <property type="match status" value="1"/>
</dbReference>
<dbReference type="GO" id="GO:0005737">
    <property type="term" value="C:cytoplasm"/>
    <property type="evidence" value="ECO:0007669"/>
    <property type="project" value="UniProtKB-SubCell"/>
</dbReference>
<keyword evidence="1" id="KW-0808">Transferase</keyword>
<keyword evidence="3" id="KW-0479">Metal-binding</keyword>
<keyword evidence="3" id="KW-0862">Zinc</keyword>
<comment type="caution">
    <text evidence="3 4">Lacks conserved residue(s) required for the propagation of feature annotation.</text>
</comment>
<dbReference type="STRING" id="1137799.GZ78_08650"/>
<comment type="cofactor">
    <cofactor evidence="3">
        <name>Zn(2+)</name>
        <dbReference type="ChEBI" id="CHEBI:29105"/>
    </cofactor>
    <text evidence="3">Binds 1 zinc ion per subunit.</text>
</comment>
<feature type="domain" description="Deacetylase sirtuin-type" evidence="5">
    <location>
        <begin position="1"/>
        <end position="233"/>
    </location>
</feature>
<evidence type="ECO:0000256" key="4">
    <source>
        <dbReference type="PROSITE-ProRule" id="PRU00236"/>
    </source>
</evidence>
<dbReference type="CDD" id="cd01412">
    <property type="entry name" value="SIRT5_Af1_CobB"/>
    <property type="match status" value="1"/>
</dbReference>
<dbReference type="PANTHER" id="PTHR11085:SF4">
    <property type="entry name" value="NAD-DEPENDENT PROTEIN DEACYLASE"/>
    <property type="match status" value="1"/>
</dbReference>
<feature type="binding site" evidence="3">
    <location>
        <position position="117"/>
    </location>
    <ligand>
        <name>Zn(2+)</name>
        <dbReference type="ChEBI" id="CHEBI:29105"/>
    </ligand>
</feature>
<dbReference type="GO" id="GO:0008270">
    <property type="term" value="F:zinc ion binding"/>
    <property type="evidence" value="ECO:0007669"/>
    <property type="project" value="UniProtKB-UniRule"/>
</dbReference>
<feature type="binding site" evidence="3">
    <location>
        <position position="220"/>
    </location>
    <ligand>
        <name>NAD(+)</name>
        <dbReference type="ChEBI" id="CHEBI:57540"/>
    </ligand>
</feature>
<keyword evidence="2 3" id="KW-0520">NAD</keyword>
<dbReference type="InterPro" id="IPR026590">
    <property type="entry name" value="Ssirtuin_cat_dom"/>
</dbReference>
<feature type="binding site" evidence="3">
    <location>
        <begin position="176"/>
        <end position="178"/>
    </location>
    <ligand>
        <name>NAD(+)</name>
        <dbReference type="ChEBI" id="CHEBI:57540"/>
    </ligand>
</feature>
<comment type="function">
    <text evidence="3">NAD-dependent lysine deacetylase and desuccinylase that specifically removes acetyl and succinyl groups on target proteins. Modulates the activities of several proteins which are inactive in their acylated form.</text>
</comment>
<evidence type="ECO:0000313" key="7">
    <source>
        <dbReference type="Proteomes" id="UP000028073"/>
    </source>
</evidence>
<feature type="binding site" evidence="3">
    <location>
        <position position="136"/>
    </location>
    <ligand>
        <name>Zn(2+)</name>
        <dbReference type="ChEBI" id="CHEBI:29105"/>
    </ligand>
</feature>
<dbReference type="Proteomes" id="UP000028073">
    <property type="component" value="Unassembled WGS sequence"/>
</dbReference>
<keyword evidence="7" id="KW-1185">Reference proteome</keyword>
<feature type="binding site" evidence="3">
    <location>
        <begin position="91"/>
        <end position="94"/>
    </location>
    <ligand>
        <name>NAD(+)</name>
        <dbReference type="ChEBI" id="CHEBI:57540"/>
    </ligand>
</feature>
<comment type="caution">
    <text evidence="6">The sequence shown here is derived from an EMBL/GenBank/DDBJ whole genome shotgun (WGS) entry which is preliminary data.</text>
</comment>
<dbReference type="EMBL" id="JOKH01000002">
    <property type="protein sequence ID" value="KEQ17742.1"/>
    <property type="molecule type" value="Genomic_DNA"/>
</dbReference>
<dbReference type="GO" id="GO:0017136">
    <property type="term" value="F:histone deacetylase activity, NAD-dependent"/>
    <property type="evidence" value="ECO:0007669"/>
    <property type="project" value="TreeGrafter"/>
</dbReference>
<dbReference type="GO" id="GO:0036054">
    <property type="term" value="F:protein-malonyllysine demalonylase activity"/>
    <property type="evidence" value="ECO:0007669"/>
    <property type="project" value="InterPro"/>
</dbReference>
<dbReference type="PANTHER" id="PTHR11085">
    <property type="entry name" value="NAD-DEPENDENT PROTEIN DEACYLASE SIRTUIN-5, MITOCHONDRIAL-RELATED"/>
    <property type="match status" value="1"/>
</dbReference>
<dbReference type="GO" id="GO:0036055">
    <property type="term" value="F:protein-succinyllysine desuccinylase activity"/>
    <property type="evidence" value="ECO:0007669"/>
    <property type="project" value="UniProtKB-UniRule"/>
</dbReference>
<dbReference type="HAMAP" id="MF_01121">
    <property type="entry name" value="Sirtuin_ClassIII"/>
    <property type="match status" value="1"/>
</dbReference>
<organism evidence="6 7">
    <name type="scientific">Endozoicomonas numazuensis</name>
    <dbReference type="NCBI Taxonomy" id="1137799"/>
    <lineage>
        <taxon>Bacteria</taxon>
        <taxon>Pseudomonadati</taxon>
        <taxon>Pseudomonadota</taxon>
        <taxon>Gammaproteobacteria</taxon>
        <taxon>Oceanospirillales</taxon>
        <taxon>Endozoicomonadaceae</taxon>
        <taxon>Endozoicomonas</taxon>
    </lineage>
</organism>
<evidence type="ECO:0000256" key="3">
    <source>
        <dbReference type="HAMAP-Rule" id="MF_01121"/>
    </source>
</evidence>
<feature type="binding site" evidence="3">
    <location>
        <position position="56"/>
    </location>
    <ligand>
        <name>substrate</name>
    </ligand>
</feature>
<evidence type="ECO:0000256" key="1">
    <source>
        <dbReference type="ARBA" id="ARBA00022679"/>
    </source>
</evidence>
<dbReference type="eggNOG" id="COG0846">
    <property type="taxonomic scope" value="Bacteria"/>
</dbReference>
<dbReference type="SUPFAM" id="SSF52467">
    <property type="entry name" value="DHS-like NAD/FAD-binding domain"/>
    <property type="match status" value="1"/>
</dbReference>
<feature type="binding site" evidence="3">
    <location>
        <begin position="202"/>
        <end position="204"/>
    </location>
    <ligand>
        <name>NAD(+)</name>
        <dbReference type="ChEBI" id="CHEBI:57540"/>
    </ligand>
</feature>
<evidence type="ECO:0000256" key="2">
    <source>
        <dbReference type="ARBA" id="ARBA00023027"/>
    </source>
</evidence>
<dbReference type="RefSeq" id="WP_034834610.1">
    <property type="nucleotide sequence ID" value="NZ_JOKH01000002.1"/>
</dbReference>
<dbReference type="InterPro" id="IPR027546">
    <property type="entry name" value="Sirtuin_class_III"/>
</dbReference>
<dbReference type="OrthoDB" id="9800582at2"/>
<dbReference type="Gene3D" id="3.40.50.1220">
    <property type="entry name" value="TPP-binding domain"/>
    <property type="match status" value="1"/>
</dbReference>
<dbReference type="AlphaFoldDB" id="A0A081NH19"/>
<gene>
    <name evidence="3" type="primary">cobB</name>
    <name evidence="6" type="ORF">GZ78_08650</name>
</gene>
<comment type="catalytic activity">
    <reaction evidence="3">
        <text>N(6)-succinyl-L-lysyl-[protein] + NAD(+) + H2O = 2''-O-succinyl-ADP-D-ribose + nicotinamide + L-lysyl-[protein]</text>
        <dbReference type="Rhea" id="RHEA:47668"/>
        <dbReference type="Rhea" id="RHEA-COMP:9752"/>
        <dbReference type="Rhea" id="RHEA-COMP:11877"/>
        <dbReference type="ChEBI" id="CHEBI:15377"/>
        <dbReference type="ChEBI" id="CHEBI:17154"/>
        <dbReference type="ChEBI" id="CHEBI:29969"/>
        <dbReference type="ChEBI" id="CHEBI:57540"/>
        <dbReference type="ChEBI" id="CHEBI:87830"/>
        <dbReference type="ChEBI" id="CHEBI:87832"/>
    </reaction>
</comment>
<dbReference type="InterPro" id="IPR003000">
    <property type="entry name" value="Sirtuin"/>
</dbReference>
<dbReference type="EC" id="2.3.1.286" evidence="3"/>
<feature type="active site" description="Proton acceptor" evidence="3">
    <location>
        <position position="109"/>
    </location>
</feature>
<accession>A0A081NH19</accession>
<evidence type="ECO:0000313" key="6">
    <source>
        <dbReference type="EMBL" id="KEQ17742.1"/>
    </source>
</evidence>